<feature type="compositionally biased region" description="Basic and acidic residues" evidence="1">
    <location>
        <begin position="273"/>
        <end position="291"/>
    </location>
</feature>
<evidence type="ECO:0000313" key="4">
    <source>
        <dbReference type="Proteomes" id="UP001302812"/>
    </source>
</evidence>
<feature type="compositionally biased region" description="Acidic residues" evidence="1">
    <location>
        <begin position="419"/>
        <end position="430"/>
    </location>
</feature>
<proteinExistence type="predicted"/>
<dbReference type="GeneID" id="89942159"/>
<keyword evidence="4" id="KW-1185">Reference proteome</keyword>
<dbReference type="PANTHER" id="PTHR36223:SF5">
    <property type="entry name" value="BETA-LACTAMASE-TYPE TRANSPEPTIDASE FOLD DOMAIN CONTAINING PROTEIN"/>
    <property type="match status" value="1"/>
</dbReference>
<evidence type="ECO:0000313" key="3">
    <source>
        <dbReference type="EMBL" id="KAK4109783.1"/>
    </source>
</evidence>
<dbReference type="PANTHER" id="PTHR36223">
    <property type="entry name" value="BETA-LACTAMASE-TYPE TRANSPEPTIDASE FOLD DOMAIN CONTAINING PROTEIN"/>
    <property type="match status" value="1"/>
</dbReference>
<feature type="region of interest" description="Disordered" evidence="1">
    <location>
        <begin position="227"/>
        <end position="256"/>
    </location>
</feature>
<feature type="compositionally biased region" description="Basic residues" evidence="1">
    <location>
        <begin position="190"/>
        <end position="202"/>
    </location>
</feature>
<protein>
    <recommendedName>
        <fullName evidence="2">DUF7918 domain-containing protein</fullName>
    </recommendedName>
</protein>
<dbReference type="InterPro" id="IPR057678">
    <property type="entry name" value="DUF7918"/>
</dbReference>
<dbReference type="AlphaFoldDB" id="A0AAN6T9H9"/>
<feature type="region of interest" description="Disordered" evidence="1">
    <location>
        <begin position="349"/>
        <end position="502"/>
    </location>
</feature>
<reference evidence="3" key="2">
    <citation type="submission" date="2023-05" db="EMBL/GenBank/DDBJ databases">
        <authorList>
            <consortium name="Lawrence Berkeley National Laboratory"/>
            <person name="Steindorff A."/>
            <person name="Hensen N."/>
            <person name="Bonometti L."/>
            <person name="Westerberg I."/>
            <person name="Brannstrom I.O."/>
            <person name="Guillou S."/>
            <person name="Cros-Aarteil S."/>
            <person name="Calhoun S."/>
            <person name="Haridas S."/>
            <person name="Kuo A."/>
            <person name="Mondo S."/>
            <person name="Pangilinan J."/>
            <person name="Riley R."/>
            <person name="Labutti K."/>
            <person name="Andreopoulos B."/>
            <person name="Lipzen A."/>
            <person name="Chen C."/>
            <person name="Yanf M."/>
            <person name="Daum C."/>
            <person name="Ng V."/>
            <person name="Clum A."/>
            <person name="Ohm R."/>
            <person name="Martin F."/>
            <person name="Silar P."/>
            <person name="Natvig D."/>
            <person name="Lalanne C."/>
            <person name="Gautier V."/>
            <person name="Ament-Velasquez S.L."/>
            <person name="Kruys A."/>
            <person name="Hutchinson M.I."/>
            <person name="Powell A.J."/>
            <person name="Barry K."/>
            <person name="Miller A.N."/>
            <person name="Grigoriev I.V."/>
            <person name="Debuchy R."/>
            <person name="Gladieux P."/>
            <person name="Thoren M.H."/>
            <person name="Johannesson H."/>
        </authorList>
    </citation>
    <scope>NUCLEOTIDE SEQUENCE</scope>
    <source>
        <strain evidence="3">CBS 508.74</strain>
    </source>
</reference>
<evidence type="ECO:0000256" key="1">
    <source>
        <dbReference type="SAM" id="MobiDB-lite"/>
    </source>
</evidence>
<name>A0AAN6T9H9_9PEZI</name>
<feature type="compositionally biased region" description="Basic and acidic residues" evidence="1">
    <location>
        <begin position="434"/>
        <end position="455"/>
    </location>
</feature>
<comment type="caution">
    <text evidence="3">The sequence shown here is derived from an EMBL/GenBank/DDBJ whole genome shotgun (WGS) entry which is preliminary data.</text>
</comment>
<dbReference type="Pfam" id="PF25534">
    <property type="entry name" value="DUF7918"/>
    <property type="match status" value="1"/>
</dbReference>
<dbReference type="Proteomes" id="UP001302812">
    <property type="component" value="Unassembled WGS sequence"/>
</dbReference>
<feature type="region of interest" description="Disordered" evidence="1">
    <location>
        <begin position="273"/>
        <end position="326"/>
    </location>
</feature>
<feature type="region of interest" description="Disordered" evidence="1">
    <location>
        <begin position="514"/>
        <end position="587"/>
    </location>
</feature>
<feature type="compositionally biased region" description="Low complexity" evidence="1">
    <location>
        <begin position="543"/>
        <end position="552"/>
    </location>
</feature>
<feature type="domain" description="DUF7918" evidence="2">
    <location>
        <begin position="231"/>
        <end position="352"/>
    </location>
</feature>
<organism evidence="3 4">
    <name type="scientific">Canariomyces notabilis</name>
    <dbReference type="NCBI Taxonomy" id="2074819"/>
    <lineage>
        <taxon>Eukaryota</taxon>
        <taxon>Fungi</taxon>
        <taxon>Dikarya</taxon>
        <taxon>Ascomycota</taxon>
        <taxon>Pezizomycotina</taxon>
        <taxon>Sordariomycetes</taxon>
        <taxon>Sordariomycetidae</taxon>
        <taxon>Sordariales</taxon>
        <taxon>Chaetomiaceae</taxon>
        <taxon>Canariomyces</taxon>
    </lineage>
</organism>
<reference evidence="3" key="1">
    <citation type="journal article" date="2023" name="Mol. Phylogenet. Evol.">
        <title>Genome-scale phylogeny and comparative genomics of the fungal order Sordariales.</title>
        <authorList>
            <person name="Hensen N."/>
            <person name="Bonometti L."/>
            <person name="Westerberg I."/>
            <person name="Brannstrom I.O."/>
            <person name="Guillou S."/>
            <person name="Cros-Aarteil S."/>
            <person name="Calhoun S."/>
            <person name="Haridas S."/>
            <person name="Kuo A."/>
            <person name="Mondo S."/>
            <person name="Pangilinan J."/>
            <person name="Riley R."/>
            <person name="LaButti K."/>
            <person name="Andreopoulos B."/>
            <person name="Lipzen A."/>
            <person name="Chen C."/>
            <person name="Yan M."/>
            <person name="Daum C."/>
            <person name="Ng V."/>
            <person name="Clum A."/>
            <person name="Steindorff A."/>
            <person name="Ohm R.A."/>
            <person name="Martin F."/>
            <person name="Silar P."/>
            <person name="Natvig D.O."/>
            <person name="Lalanne C."/>
            <person name="Gautier V."/>
            <person name="Ament-Velasquez S.L."/>
            <person name="Kruys A."/>
            <person name="Hutchinson M.I."/>
            <person name="Powell A.J."/>
            <person name="Barry K."/>
            <person name="Miller A.N."/>
            <person name="Grigoriev I.V."/>
            <person name="Debuchy R."/>
            <person name="Gladieux P."/>
            <person name="Hiltunen Thoren M."/>
            <person name="Johannesson H."/>
        </authorList>
    </citation>
    <scope>NUCLEOTIDE SEQUENCE</scope>
    <source>
        <strain evidence="3">CBS 508.74</strain>
    </source>
</reference>
<sequence length="587" mass="62847">MPCYKGIAVSIHANGAPLPEHGVQKNSRLSRINSYIPVPQPQLNPETNKPEPAKFAISITLLTPGLAIPYSMPRATPSNPYPKPQIVGPMPAPGERGKTGLVDPYVPLTSSENETIAAYIYFDGRAKEEVATLLRPGEETWVNSRWVQVPESEGGGLAEREFLFREVGLERWLNGLDLKGHDAAEKLERRRQKFEKRRRRQKPAGEGAVSMEIEGATRSRGTFRYAADEQAPVEALPDDDSLSSSDDDEPPEATGQIKVAMFRVIASGEIKKGEYSPQFDAHDDSSEDEGKGGSNGIDADVEHTTSFAKPKTLDPKTISTQTVTGIDGPDKPFAVFTFFYRGERQLQKMGVMAPSKPQSTSPAAMKRRSGQLDFSNLGPLKTSGTVGFSRFRDTDNQSTRRRKARKSNGVSDASAMVADSDDDDDDDDGAEILAKMDDLDTKYDKAKLGPEDAKFTGELADGVNRIRLKRAHSVEPDSASSPRKSPSAGVATPPEGSLGSGSVASAAAGIFGKPLAGDNDVVGSPMKKARPSISGADLGATGSGPSSGSFPSAQPLGDILAKAQASQASQDQEQPSSSMKVEVEEEL</sequence>
<feature type="compositionally biased region" description="Acidic residues" evidence="1">
    <location>
        <begin position="236"/>
        <end position="251"/>
    </location>
</feature>
<feature type="compositionally biased region" description="Low complexity" evidence="1">
    <location>
        <begin position="561"/>
        <end position="578"/>
    </location>
</feature>
<gene>
    <name evidence="3" type="ORF">N656DRAFT_800695</name>
</gene>
<dbReference type="EMBL" id="MU853354">
    <property type="protein sequence ID" value="KAK4109783.1"/>
    <property type="molecule type" value="Genomic_DNA"/>
</dbReference>
<feature type="region of interest" description="Disordered" evidence="1">
    <location>
        <begin position="190"/>
        <end position="215"/>
    </location>
</feature>
<evidence type="ECO:0000259" key="2">
    <source>
        <dbReference type="Pfam" id="PF25534"/>
    </source>
</evidence>
<dbReference type="RefSeq" id="XP_064667353.1">
    <property type="nucleotide sequence ID" value="XM_064818034.1"/>
</dbReference>
<accession>A0AAN6T9H9</accession>